<evidence type="ECO:0000313" key="2">
    <source>
        <dbReference type="EMBL" id="KAG7153801.1"/>
    </source>
</evidence>
<protein>
    <submittedName>
        <fullName evidence="2">Uncharacterized protein</fullName>
    </submittedName>
</protein>
<comment type="caution">
    <text evidence="2">The sequence shown here is derived from an EMBL/GenBank/DDBJ whole genome shotgun (WGS) entry which is preliminary data.</text>
</comment>
<sequence length="433" mass="50099">MKYSLKLRFVVLVLVAGVVYFFYQWNLRRTSLSKLSPNHYSLKEDYSVWPVFNSKLKHLQEWYITECFGGHFSEDIEEIFGNLVSTWSESENAECADVYHKFITLYEVHDRYSGKLKFPAPFAKRVSEWMKGDKAMVKKINHQHLIHVFNPLTSEHVVYNPVRAKRPMPAMETNIYEWVDKVSEDSAKDCDFCRYNNMTAVDEFGRHITDETVRMTNTFKVEAWHSMVITRHLHHPINLTKSLIVKFFQEAATWAYEVSTKDLHYIYPNLAWDTLLHAGASQIHPHLHVMMSPDHYHGFMELVRSASQRYYLAEGENYFGAMLDVHAALGLAVQYGDAVALATITGKADMEVMFLSDYPGDDFYNLIYFTVQAYHDTFNQLCKTFAGAWPALGTSERASKGRIPAIAHLIVYRSHDPWQVAAAIRKSIEKYDG</sequence>
<organism evidence="2 3">
    <name type="scientific">Homarus americanus</name>
    <name type="common">American lobster</name>
    <dbReference type="NCBI Taxonomy" id="6706"/>
    <lineage>
        <taxon>Eukaryota</taxon>
        <taxon>Metazoa</taxon>
        <taxon>Ecdysozoa</taxon>
        <taxon>Arthropoda</taxon>
        <taxon>Crustacea</taxon>
        <taxon>Multicrustacea</taxon>
        <taxon>Malacostraca</taxon>
        <taxon>Eumalacostraca</taxon>
        <taxon>Eucarida</taxon>
        <taxon>Decapoda</taxon>
        <taxon>Pleocyemata</taxon>
        <taxon>Astacidea</taxon>
        <taxon>Nephropoidea</taxon>
        <taxon>Nephropidae</taxon>
        <taxon>Homarus</taxon>
    </lineage>
</organism>
<keyword evidence="1" id="KW-0472">Membrane</keyword>
<feature type="transmembrane region" description="Helical" evidence="1">
    <location>
        <begin position="7"/>
        <end position="25"/>
    </location>
</feature>
<keyword evidence="1" id="KW-0812">Transmembrane</keyword>
<evidence type="ECO:0000256" key="1">
    <source>
        <dbReference type="SAM" id="Phobius"/>
    </source>
</evidence>
<dbReference type="InterPro" id="IPR036265">
    <property type="entry name" value="HIT-like_sf"/>
</dbReference>
<name>A0A8J5MJJ7_HOMAM</name>
<gene>
    <name evidence="2" type="ORF">Hamer_G009489</name>
</gene>
<dbReference type="AlphaFoldDB" id="A0A8J5MJJ7"/>
<dbReference type="SUPFAM" id="SSF54197">
    <property type="entry name" value="HIT-like"/>
    <property type="match status" value="1"/>
</dbReference>
<evidence type="ECO:0000313" key="3">
    <source>
        <dbReference type="Proteomes" id="UP000747542"/>
    </source>
</evidence>
<keyword evidence="3" id="KW-1185">Reference proteome</keyword>
<accession>A0A8J5MJJ7</accession>
<dbReference type="EMBL" id="JAHLQT010046319">
    <property type="protein sequence ID" value="KAG7153801.1"/>
    <property type="molecule type" value="Genomic_DNA"/>
</dbReference>
<dbReference type="Proteomes" id="UP000747542">
    <property type="component" value="Unassembled WGS sequence"/>
</dbReference>
<reference evidence="2" key="1">
    <citation type="journal article" date="2021" name="Sci. Adv.">
        <title>The American lobster genome reveals insights on longevity, neural, and immune adaptations.</title>
        <authorList>
            <person name="Polinski J.M."/>
            <person name="Zimin A.V."/>
            <person name="Clark K.F."/>
            <person name="Kohn A.B."/>
            <person name="Sadowski N."/>
            <person name="Timp W."/>
            <person name="Ptitsyn A."/>
            <person name="Khanna P."/>
            <person name="Romanova D.Y."/>
            <person name="Williams P."/>
            <person name="Greenwood S.J."/>
            <person name="Moroz L.L."/>
            <person name="Walt D.R."/>
            <person name="Bodnar A.G."/>
        </authorList>
    </citation>
    <scope>NUCLEOTIDE SEQUENCE</scope>
    <source>
        <strain evidence="2">GMGI-L3</strain>
    </source>
</reference>
<proteinExistence type="predicted"/>
<keyword evidence="1" id="KW-1133">Transmembrane helix</keyword>